<dbReference type="InterPro" id="IPR027417">
    <property type="entry name" value="P-loop_NTPase"/>
</dbReference>
<reference evidence="12" key="3">
    <citation type="submission" date="2025-08" db="UniProtKB">
        <authorList>
            <consortium name="RefSeq"/>
        </authorList>
    </citation>
    <scope>IDENTIFICATION</scope>
    <source>
        <strain evidence="12">CBS 342.82</strain>
    </source>
</reference>
<evidence type="ECO:0000259" key="10">
    <source>
        <dbReference type="PROSITE" id="PS51194"/>
    </source>
</evidence>
<evidence type="ECO:0000256" key="7">
    <source>
        <dbReference type="RuleBase" id="RU365068"/>
    </source>
</evidence>
<dbReference type="PANTHER" id="PTHR24031">
    <property type="entry name" value="RNA HELICASE"/>
    <property type="match status" value="1"/>
</dbReference>
<evidence type="ECO:0000256" key="4">
    <source>
        <dbReference type="ARBA" id="ARBA00022840"/>
    </source>
</evidence>
<evidence type="ECO:0000313" key="12">
    <source>
        <dbReference type="RefSeq" id="XP_033462127.1"/>
    </source>
</evidence>
<dbReference type="OrthoDB" id="193716at2759"/>
<sequence>MRRAFQRCIATVPQIRPSIIGDLPISAHRPIRFNSITRAAIASHTVATRDFHSTSLRKDAAESADGRDQAKEDSDAQVVSKFAELETRGLVHPTVVNTITRGMGLETMTEVQSATLHEALRGTDIIAQAKTGTGKTIAFLLPVLQNIIEKDPYLAKSSHGRRGPRTTADDIRALIISPTRELAEQIADEARKLVKSTGIIVQTAVGGTMKRQGMRDIQQQGCHILVGTPGRLKDILSDPYSRVEAPDLNALVFDEADRLLDQGFWPEIQGIMQLLPSPAQKPRQTLMFSATMSQDVITLARQTLKKGFKFVRTIRDDEAPTHARVPQNIVKLKGFENAAPALFELCQREIMQSENDPSKPPFKAMVYFNSAAEVSLYYSLFRALEDRSGRSPLLPAKTFLIHSRLSQMQRTRAAEDFKRCRSGIFLSSDVTARGMDFPGVTHVIQMGLATSREMYIHRIGRTARAGREGTGWLFVDEMEAREVRGKLGEMPLVPNDTLETARLDLTQAADISAEQGELLATYQKAIQQVPRGEKVKVFMSFFGTFAWHPRKQQLVDNMNRLATYGWGMEEPPMVSPSLLRRLPSFRNVTGLRLGHEPSDDDGSDMRRSSGRSPRDFGRRGGPAGGFGRVGPGFGRGVLPPGGSSGGSPGGFRSEGTGYGGSSRSSGNGYSGFSRSGRSDGPPRERRAQSYDY</sequence>
<dbReference type="EC" id="3.6.4.13" evidence="7"/>
<evidence type="ECO:0000259" key="9">
    <source>
        <dbReference type="PROSITE" id="PS51192"/>
    </source>
</evidence>
<dbReference type="SMART" id="SM00487">
    <property type="entry name" value="DEXDc"/>
    <property type="match status" value="1"/>
</dbReference>
<dbReference type="GO" id="GO:0005524">
    <property type="term" value="F:ATP binding"/>
    <property type="evidence" value="ECO:0007669"/>
    <property type="project" value="UniProtKB-UniRule"/>
</dbReference>
<evidence type="ECO:0000256" key="1">
    <source>
        <dbReference type="ARBA" id="ARBA00022741"/>
    </source>
</evidence>
<comment type="catalytic activity">
    <reaction evidence="7">
        <text>ATP + H2O = ADP + phosphate + H(+)</text>
        <dbReference type="Rhea" id="RHEA:13065"/>
        <dbReference type="ChEBI" id="CHEBI:15377"/>
        <dbReference type="ChEBI" id="CHEBI:15378"/>
        <dbReference type="ChEBI" id="CHEBI:30616"/>
        <dbReference type="ChEBI" id="CHEBI:43474"/>
        <dbReference type="ChEBI" id="CHEBI:456216"/>
        <dbReference type="EC" id="3.6.4.13"/>
    </reaction>
</comment>
<comment type="domain">
    <text evidence="7">The Q motif is unique to and characteristic of the DEAD box family of RNA helicases and controls ATP binding and hydrolysis.</text>
</comment>
<dbReference type="Pfam" id="PF00270">
    <property type="entry name" value="DEAD"/>
    <property type="match status" value="1"/>
</dbReference>
<dbReference type="InterPro" id="IPR001650">
    <property type="entry name" value="Helicase_C-like"/>
</dbReference>
<evidence type="ECO:0000256" key="5">
    <source>
        <dbReference type="ARBA" id="ARBA00022884"/>
    </source>
</evidence>
<name>A0A6J3MAP5_9PEZI</name>
<dbReference type="InterPro" id="IPR011545">
    <property type="entry name" value="DEAD/DEAH_box_helicase_dom"/>
</dbReference>
<keyword evidence="4 6" id="KW-0067">ATP-binding</keyword>
<keyword evidence="2 6" id="KW-0378">Hydrolase</keyword>
<feature type="compositionally biased region" description="Gly residues" evidence="8">
    <location>
        <begin position="619"/>
        <end position="635"/>
    </location>
</feature>
<organism evidence="12">
    <name type="scientific">Dissoconium aciculare CBS 342.82</name>
    <dbReference type="NCBI Taxonomy" id="1314786"/>
    <lineage>
        <taxon>Eukaryota</taxon>
        <taxon>Fungi</taxon>
        <taxon>Dikarya</taxon>
        <taxon>Ascomycota</taxon>
        <taxon>Pezizomycotina</taxon>
        <taxon>Dothideomycetes</taxon>
        <taxon>Dothideomycetidae</taxon>
        <taxon>Mycosphaerellales</taxon>
        <taxon>Dissoconiaceae</taxon>
        <taxon>Dissoconium</taxon>
    </lineage>
</organism>
<feature type="domain" description="Helicase C-terminal" evidence="10">
    <location>
        <begin position="345"/>
        <end position="506"/>
    </location>
</feature>
<evidence type="ECO:0000313" key="11">
    <source>
        <dbReference type="Proteomes" id="UP000504637"/>
    </source>
</evidence>
<evidence type="ECO:0000256" key="8">
    <source>
        <dbReference type="SAM" id="MobiDB-lite"/>
    </source>
</evidence>
<dbReference type="InterPro" id="IPR000629">
    <property type="entry name" value="RNA-helicase_DEAD-box_CS"/>
</dbReference>
<dbReference type="PROSITE" id="PS00039">
    <property type="entry name" value="DEAD_ATP_HELICASE"/>
    <property type="match status" value="1"/>
</dbReference>
<accession>A0A6J3MAP5</accession>
<dbReference type="RefSeq" id="XP_033462127.1">
    <property type="nucleotide sequence ID" value="XM_033601002.1"/>
</dbReference>
<evidence type="ECO:0000256" key="3">
    <source>
        <dbReference type="ARBA" id="ARBA00022806"/>
    </source>
</evidence>
<proteinExistence type="inferred from homology"/>
<reference evidence="12" key="1">
    <citation type="submission" date="2020-01" db="EMBL/GenBank/DDBJ databases">
        <authorList>
            <consortium name="DOE Joint Genome Institute"/>
            <person name="Haridas S."/>
            <person name="Albert R."/>
            <person name="Binder M."/>
            <person name="Bloem J."/>
            <person name="Labutti K."/>
            <person name="Salamov A."/>
            <person name="Andreopoulos B."/>
            <person name="Baker S.E."/>
            <person name="Barry K."/>
            <person name="Bills G."/>
            <person name="Bluhm B.H."/>
            <person name="Cannon C."/>
            <person name="Castanera R."/>
            <person name="Culley D.E."/>
            <person name="Daum C."/>
            <person name="Ezra D."/>
            <person name="Gonzalez J.B."/>
            <person name="Henrissat B."/>
            <person name="Kuo A."/>
            <person name="Liang C."/>
            <person name="Lipzen A."/>
            <person name="Lutzoni F."/>
            <person name="Magnuson J."/>
            <person name="Mondo S."/>
            <person name="Nolan M."/>
            <person name="Ohm R."/>
            <person name="Pangilinan J."/>
            <person name="Park H.-J."/>
            <person name="Ramirez L."/>
            <person name="Alfaro M."/>
            <person name="Sun H."/>
            <person name="Tritt A."/>
            <person name="Yoshinaga Y."/>
            <person name="Zwiers L.-H."/>
            <person name="Turgeon B.G."/>
            <person name="Goodwin S.B."/>
            <person name="Spatafora J.W."/>
            <person name="Crous P.W."/>
            <person name="Grigoriev I.V."/>
        </authorList>
    </citation>
    <scope>NUCLEOTIDE SEQUENCE</scope>
    <source>
        <strain evidence="12">CBS 342.82</strain>
    </source>
</reference>
<comment type="similarity">
    <text evidence="6">Belongs to the DEAD box helicase family.</text>
</comment>
<dbReference type="Proteomes" id="UP000504637">
    <property type="component" value="Unplaced"/>
</dbReference>
<feature type="compositionally biased region" description="Basic and acidic residues" evidence="8">
    <location>
        <begin position="676"/>
        <end position="692"/>
    </location>
</feature>
<dbReference type="SMART" id="SM00490">
    <property type="entry name" value="HELICc"/>
    <property type="match status" value="1"/>
</dbReference>
<keyword evidence="1 6" id="KW-0547">Nucleotide-binding</keyword>
<dbReference type="PROSITE" id="PS51192">
    <property type="entry name" value="HELICASE_ATP_BIND_1"/>
    <property type="match status" value="1"/>
</dbReference>
<evidence type="ECO:0000256" key="2">
    <source>
        <dbReference type="ARBA" id="ARBA00022801"/>
    </source>
</evidence>
<dbReference type="Gene3D" id="3.40.50.300">
    <property type="entry name" value="P-loop containing nucleotide triphosphate hydrolases"/>
    <property type="match status" value="2"/>
</dbReference>
<reference evidence="12" key="2">
    <citation type="submission" date="2020-04" db="EMBL/GenBank/DDBJ databases">
        <authorList>
            <consortium name="NCBI Genome Project"/>
        </authorList>
    </citation>
    <scope>NUCLEOTIDE SEQUENCE</scope>
    <source>
        <strain evidence="12">CBS 342.82</strain>
    </source>
</reference>
<dbReference type="GeneID" id="54358802"/>
<keyword evidence="11" id="KW-1185">Reference proteome</keyword>
<feature type="compositionally biased region" description="Basic and acidic residues" evidence="8">
    <location>
        <begin position="593"/>
        <end position="618"/>
    </location>
</feature>
<feature type="compositionally biased region" description="Low complexity" evidence="8">
    <location>
        <begin position="661"/>
        <end position="675"/>
    </location>
</feature>
<dbReference type="Pfam" id="PF00271">
    <property type="entry name" value="Helicase_C"/>
    <property type="match status" value="1"/>
</dbReference>
<evidence type="ECO:0000256" key="6">
    <source>
        <dbReference type="RuleBase" id="RU000492"/>
    </source>
</evidence>
<dbReference type="CDD" id="cd17964">
    <property type="entry name" value="DEADc_MSS116"/>
    <property type="match status" value="1"/>
</dbReference>
<dbReference type="InterPro" id="IPR014001">
    <property type="entry name" value="Helicase_ATP-bd"/>
</dbReference>
<gene>
    <name evidence="12" type="ORF">K489DRAFT_314366</name>
</gene>
<dbReference type="SUPFAM" id="SSF52540">
    <property type="entry name" value="P-loop containing nucleoside triphosphate hydrolases"/>
    <property type="match status" value="2"/>
</dbReference>
<protein>
    <recommendedName>
        <fullName evidence="7">ATP-dependent RNA helicase</fullName>
        <ecNumber evidence="7">3.6.4.13</ecNumber>
    </recommendedName>
</protein>
<feature type="domain" description="Helicase ATP-binding" evidence="9">
    <location>
        <begin position="116"/>
        <end position="310"/>
    </location>
</feature>
<dbReference type="PROSITE" id="PS51194">
    <property type="entry name" value="HELICASE_CTER"/>
    <property type="match status" value="1"/>
</dbReference>
<dbReference type="GO" id="GO:0016787">
    <property type="term" value="F:hydrolase activity"/>
    <property type="evidence" value="ECO:0007669"/>
    <property type="project" value="UniProtKB-KW"/>
</dbReference>
<dbReference type="CDD" id="cd18787">
    <property type="entry name" value="SF2_C_DEAD"/>
    <property type="match status" value="1"/>
</dbReference>
<dbReference type="AlphaFoldDB" id="A0A6J3MAP5"/>
<feature type="region of interest" description="Disordered" evidence="8">
    <location>
        <begin position="590"/>
        <end position="692"/>
    </location>
</feature>
<dbReference type="GO" id="GO:0003724">
    <property type="term" value="F:RNA helicase activity"/>
    <property type="evidence" value="ECO:0007669"/>
    <property type="project" value="UniProtKB-EC"/>
</dbReference>
<comment type="function">
    <text evidence="7">RNA helicase.</text>
</comment>
<keyword evidence="3 6" id="KW-0347">Helicase</keyword>
<dbReference type="GO" id="GO:0003723">
    <property type="term" value="F:RNA binding"/>
    <property type="evidence" value="ECO:0007669"/>
    <property type="project" value="UniProtKB-UniRule"/>
</dbReference>
<keyword evidence="5 7" id="KW-0694">RNA-binding</keyword>